<organism evidence="1 2">
    <name type="scientific">Pichia kudriavzevii</name>
    <name type="common">Yeast</name>
    <name type="synonym">Issatchenkia orientalis</name>
    <dbReference type="NCBI Taxonomy" id="4909"/>
    <lineage>
        <taxon>Eukaryota</taxon>
        <taxon>Fungi</taxon>
        <taxon>Dikarya</taxon>
        <taxon>Ascomycota</taxon>
        <taxon>Saccharomycotina</taxon>
        <taxon>Pichiomycetes</taxon>
        <taxon>Pichiales</taxon>
        <taxon>Pichiaceae</taxon>
        <taxon>Pichia</taxon>
    </lineage>
</organism>
<dbReference type="KEGG" id="pkz:C5L36_0B07355"/>
<evidence type="ECO:0000313" key="1">
    <source>
        <dbReference type="EMBL" id="AWU75483.1"/>
    </source>
</evidence>
<dbReference type="AlphaFoldDB" id="A0A2U9R2H1"/>
<dbReference type="VEuPathDB" id="FungiDB:C5L36_0B07355"/>
<evidence type="ECO:0000313" key="2">
    <source>
        <dbReference type="Proteomes" id="UP000249293"/>
    </source>
</evidence>
<keyword evidence="2" id="KW-1185">Reference proteome</keyword>
<dbReference type="RefSeq" id="XP_029320960.1">
    <property type="nucleotide sequence ID" value="XM_029465101.1"/>
</dbReference>
<name>A0A2U9R2H1_PICKU</name>
<gene>
    <name evidence="1" type="ORF">C5L36_0B07355</name>
</gene>
<accession>A0A2U9R2H1</accession>
<dbReference type="Proteomes" id="UP000249293">
    <property type="component" value="Chromosome 2"/>
</dbReference>
<dbReference type="GeneID" id="40383248"/>
<reference evidence="1 2" key="1">
    <citation type="submission" date="2018-06" db="EMBL/GenBank/DDBJ databases">
        <title>Population genomics shows no distinction between pathogenic Candida krusei and environmental Pichia kudriavzevii: One species, four names.</title>
        <authorList>
            <person name="Douglass A.P."/>
            <person name="Offei B."/>
            <person name="Braun-Galleani S."/>
            <person name="Coughlan A.Y."/>
            <person name="Martos A."/>
            <person name="Ortiz-Merino R.A."/>
            <person name="Byrne K.P."/>
            <person name="Wolfe K.H."/>
        </authorList>
    </citation>
    <scope>NUCLEOTIDE SEQUENCE [LARGE SCALE GENOMIC DNA]</scope>
    <source>
        <strain evidence="1 2">CBS573</strain>
    </source>
</reference>
<proteinExistence type="predicted"/>
<protein>
    <submittedName>
        <fullName evidence="1">Uncharacterized protein</fullName>
    </submittedName>
</protein>
<sequence>MEYTFINTTRTLKPITPPPSPHRRQGNPLPMSFMEFLALCPRGTHSLATLFKRFLYTLDIVECPPPLAMSNSIAANMSISLSIRGTRHKLVAQITLSSPEKPERSTHRLIRRKIQETFSHSTHLRLPSSWTISALTIKHYSFDP</sequence>
<dbReference type="EMBL" id="CP028774">
    <property type="protein sequence ID" value="AWU75483.1"/>
    <property type="molecule type" value="Genomic_DNA"/>
</dbReference>